<proteinExistence type="inferred from homology"/>
<keyword evidence="7" id="KW-1185">Reference proteome</keyword>
<feature type="compositionally biased region" description="Basic residues" evidence="4">
    <location>
        <begin position="1"/>
        <end position="17"/>
    </location>
</feature>
<name>A0A834YJ84_TETSI</name>
<evidence type="ECO:0000313" key="6">
    <source>
        <dbReference type="EMBL" id="KAF8388046.1"/>
    </source>
</evidence>
<dbReference type="PANTHER" id="PTHR13237:SF8">
    <property type="entry name" value="SOMETHING ABOUT SILENCING PROTEIN 10"/>
    <property type="match status" value="1"/>
</dbReference>
<comment type="subcellular location">
    <subcellularLocation>
        <location evidence="1">Nucleus</location>
    </subcellularLocation>
</comment>
<evidence type="ECO:0000256" key="2">
    <source>
        <dbReference type="ARBA" id="ARBA00010979"/>
    </source>
</evidence>
<evidence type="ECO:0000256" key="3">
    <source>
        <dbReference type="ARBA" id="ARBA00023242"/>
    </source>
</evidence>
<evidence type="ECO:0000256" key="1">
    <source>
        <dbReference type="ARBA" id="ARBA00004123"/>
    </source>
</evidence>
<dbReference type="InterPro" id="IPR018972">
    <property type="entry name" value="Sas10_C_dom"/>
</dbReference>
<dbReference type="GO" id="GO:0032040">
    <property type="term" value="C:small-subunit processome"/>
    <property type="evidence" value="ECO:0007669"/>
    <property type="project" value="TreeGrafter"/>
</dbReference>
<dbReference type="GO" id="GO:0000462">
    <property type="term" value="P:maturation of SSU-rRNA from tricistronic rRNA transcript (SSU-rRNA, 5.8S rRNA, LSU-rRNA)"/>
    <property type="evidence" value="ECO:0007669"/>
    <property type="project" value="TreeGrafter"/>
</dbReference>
<dbReference type="Pfam" id="PF09368">
    <property type="entry name" value="Sas10"/>
    <property type="match status" value="1"/>
</dbReference>
<comment type="similarity">
    <text evidence="2">Belongs to the SAS10 family.</text>
</comment>
<accession>A0A834YJ84</accession>
<comment type="caution">
    <text evidence="6">The sequence shown here is derived from an EMBL/GenBank/DDBJ whole genome shotgun (WGS) entry which is preliminary data.</text>
</comment>
<organism evidence="6 7">
    <name type="scientific">Tetracentron sinense</name>
    <name type="common">Spur-leaf</name>
    <dbReference type="NCBI Taxonomy" id="13715"/>
    <lineage>
        <taxon>Eukaryota</taxon>
        <taxon>Viridiplantae</taxon>
        <taxon>Streptophyta</taxon>
        <taxon>Embryophyta</taxon>
        <taxon>Tracheophyta</taxon>
        <taxon>Spermatophyta</taxon>
        <taxon>Magnoliopsida</taxon>
        <taxon>Trochodendrales</taxon>
        <taxon>Trochodendraceae</taxon>
        <taxon>Tetracentron</taxon>
    </lineage>
</organism>
<feature type="region of interest" description="Disordered" evidence="4">
    <location>
        <begin position="1"/>
        <end position="24"/>
    </location>
</feature>
<evidence type="ECO:0000259" key="5">
    <source>
        <dbReference type="Pfam" id="PF09368"/>
    </source>
</evidence>
<sequence length="141" mass="16232">MGKGGKRQKKYPTKPRRRTCDDDFVEKDMDDEIEAFHKQRDIIPLDLDGDIGASDEYNVQPVFDFEDDDDDDDTQLTGLAAKKLDTEMVDEKRQISYQLKHQKAVVRWKGQVREIRRPNGPYGGEISGINAGISRSIRFKN</sequence>
<dbReference type="EMBL" id="JABCRI010000020">
    <property type="protein sequence ID" value="KAF8388046.1"/>
    <property type="molecule type" value="Genomic_DNA"/>
</dbReference>
<feature type="domain" description="Sas10 C-terminal" evidence="5">
    <location>
        <begin position="96"/>
        <end position="139"/>
    </location>
</feature>
<protein>
    <recommendedName>
        <fullName evidence="5">Sas10 C-terminal domain-containing protein</fullName>
    </recommendedName>
</protein>
<dbReference type="AlphaFoldDB" id="A0A834YJ84"/>
<dbReference type="Proteomes" id="UP000655225">
    <property type="component" value="Unassembled WGS sequence"/>
</dbReference>
<dbReference type="PANTHER" id="PTHR13237">
    <property type="entry name" value="SOMETHING ABOUT SILENCING PROTEIN 10-RELATED"/>
    <property type="match status" value="1"/>
</dbReference>
<reference evidence="6 7" key="1">
    <citation type="submission" date="2020-04" db="EMBL/GenBank/DDBJ databases">
        <title>Plant Genome Project.</title>
        <authorList>
            <person name="Zhang R.-G."/>
        </authorList>
    </citation>
    <scope>NUCLEOTIDE SEQUENCE [LARGE SCALE GENOMIC DNA]</scope>
    <source>
        <strain evidence="6">YNK0</strain>
        <tissue evidence="6">Leaf</tissue>
    </source>
</reference>
<gene>
    <name evidence="6" type="ORF">HHK36_026712</name>
</gene>
<evidence type="ECO:0000313" key="7">
    <source>
        <dbReference type="Proteomes" id="UP000655225"/>
    </source>
</evidence>
<dbReference type="OrthoDB" id="1924577at2759"/>
<evidence type="ECO:0000256" key="4">
    <source>
        <dbReference type="SAM" id="MobiDB-lite"/>
    </source>
</evidence>
<keyword evidence="3" id="KW-0539">Nucleus</keyword>